<dbReference type="RefSeq" id="WP_142904981.1">
    <property type="nucleotide sequence ID" value="NZ_ML660094.1"/>
</dbReference>
<organism evidence="2 3">
    <name type="scientific">Exilibacterium tricleocarpae</name>
    <dbReference type="NCBI Taxonomy" id="2591008"/>
    <lineage>
        <taxon>Bacteria</taxon>
        <taxon>Pseudomonadati</taxon>
        <taxon>Pseudomonadota</taxon>
        <taxon>Gammaproteobacteria</taxon>
        <taxon>Cellvibrionales</taxon>
        <taxon>Cellvibrionaceae</taxon>
        <taxon>Exilibacterium</taxon>
    </lineage>
</organism>
<dbReference type="EMBL" id="VHSG01000013">
    <property type="protein sequence ID" value="TQV78201.1"/>
    <property type="molecule type" value="Genomic_DNA"/>
</dbReference>
<keyword evidence="3" id="KW-1185">Reference proteome</keyword>
<gene>
    <name evidence="2" type="ORF">FKG94_14110</name>
</gene>
<feature type="chain" id="PRO_5022220558" description="Lipoprotein" evidence="1">
    <location>
        <begin position="21"/>
        <end position="201"/>
    </location>
</feature>
<evidence type="ECO:0000256" key="1">
    <source>
        <dbReference type="SAM" id="SignalP"/>
    </source>
</evidence>
<accession>A0A545TM31</accession>
<evidence type="ECO:0000313" key="3">
    <source>
        <dbReference type="Proteomes" id="UP000319732"/>
    </source>
</evidence>
<evidence type="ECO:0008006" key="4">
    <source>
        <dbReference type="Google" id="ProtNLM"/>
    </source>
</evidence>
<reference evidence="2 3" key="1">
    <citation type="submission" date="2019-06" db="EMBL/GenBank/DDBJ databases">
        <title>Whole genome sequence for Cellvibrionaceae sp. R142.</title>
        <authorList>
            <person name="Wang G."/>
        </authorList>
    </citation>
    <scope>NUCLEOTIDE SEQUENCE [LARGE SCALE GENOMIC DNA]</scope>
    <source>
        <strain evidence="2 3">R142</strain>
    </source>
</reference>
<protein>
    <recommendedName>
        <fullName evidence="4">Lipoprotein</fullName>
    </recommendedName>
</protein>
<name>A0A545TM31_9GAMM</name>
<evidence type="ECO:0000313" key="2">
    <source>
        <dbReference type="EMBL" id="TQV78201.1"/>
    </source>
</evidence>
<dbReference type="PROSITE" id="PS51257">
    <property type="entry name" value="PROKAR_LIPOPROTEIN"/>
    <property type="match status" value="1"/>
</dbReference>
<proteinExistence type="predicted"/>
<keyword evidence="1" id="KW-0732">Signal</keyword>
<dbReference type="Proteomes" id="UP000319732">
    <property type="component" value="Unassembled WGS sequence"/>
</dbReference>
<comment type="caution">
    <text evidence="2">The sequence shown here is derived from an EMBL/GenBank/DDBJ whole genome shotgun (WGS) entry which is preliminary data.</text>
</comment>
<feature type="signal peptide" evidence="1">
    <location>
        <begin position="1"/>
        <end position="20"/>
    </location>
</feature>
<sequence length="201" mass="21991">MYAKCVIRQGLLILVSVLGACTSSVDPYPAHWPPLPERAPEQCVIRDGFYAAATAAGEKYRSISLSTQFGLDDRADLVELRTDGEGALTVAAIRYGEIIGQRRFDAGGSGAPQCRNGWLLFDSGGWHSGQAGAGYESAVLGLLFVNGHLIVKTRGSFVGWVYIMPMAARGQRWGLYPWLGEVDLQQLKQEALERQKRVTPY</sequence>
<dbReference type="AlphaFoldDB" id="A0A545TM31"/>